<reference evidence="8" key="1">
    <citation type="submission" date="2016-08" db="EMBL/GenBank/DDBJ databases">
        <authorList>
            <person name="Varghese N."/>
            <person name="Submissions Spin"/>
        </authorList>
    </citation>
    <scope>NUCLEOTIDE SEQUENCE [LARGE SCALE GENOMIC DNA]</scope>
    <source>
        <strain evidence="8">R-53094</strain>
    </source>
</reference>
<name>A0A1C3YT60_9LACO</name>
<evidence type="ECO:0000256" key="4">
    <source>
        <dbReference type="ARBA" id="ARBA00023136"/>
    </source>
</evidence>
<dbReference type="GO" id="GO:0016020">
    <property type="term" value="C:membrane"/>
    <property type="evidence" value="ECO:0007669"/>
    <property type="project" value="UniProtKB-SubCell"/>
</dbReference>
<dbReference type="STRING" id="1505725.GA0061074_101113"/>
<evidence type="ECO:0000256" key="1">
    <source>
        <dbReference type="ARBA" id="ARBA00004141"/>
    </source>
</evidence>
<protein>
    <submittedName>
        <fullName evidence="7">Multidrug/hemolysin transport system permease protein</fullName>
    </submittedName>
</protein>
<feature type="transmembrane region" description="Helical" evidence="5">
    <location>
        <begin position="257"/>
        <end position="275"/>
    </location>
</feature>
<dbReference type="Pfam" id="PF01061">
    <property type="entry name" value="ABC2_membrane"/>
    <property type="match status" value="1"/>
</dbReference>
<evidence type="ECO:0000313" key="7">
    <source>
        <dbReference type="EMBL" id="SCB73218.1"/>
    </source>
</evidence>
<evidence type="ECO:0000256" key="5">
    <source>
        <dbReference type="SAM" id="Phobius"/>
    </source>
</evidence>
<feature type="transmembrane region" description="Helical" evidence="5">
    <location>
        <begin position="57"/>
        <end position="76"/>
    </location>
</feature>
<feature type="domain" description="ABC-2 type transporter transmembrane" evidence="6">
    <location>
        <begin position="3"/>
        <end position="220"/>
    </location>
</feature>
<organism evidence="7 8">
    <name type="scientific">Weissella bombi</name>
    <dbReference type="NCBI Taxonomy" id="1505725"/>
    <lineage>
        <taxon>Bacteria</taxon>
        <taxon>Bacillati</taxon>
        <taxon>Bacillota</taxon>
        <taxon>Bacilli</taxon>
        <taxon>Lactobacillales</taxon>
        <taxon>Lactobacillaceae</taxon>
        <taxon>Weissella</taxon>
    </lineage>
</organism>
<dbReference type="AlphaFoldDB" id="A0A1C3YT60"/>
<comment type="subcellular location">
    <subcellularLocation>
        <location evidence="1">Membrane</location>
        <topology evidence="1">Multi-pass membrane protein</topology>
    </subcellularLocation>
</comment>
<evidence type="ECO:0000256" key="3">
    <source>
        <dbReference type="ARBA" id="ARBA00022989"/>
    </source>
</evidence>
<keyword evidence="8" id="KW-1185">Reference proteome</keyword>
<dbReference type="OrthoDB" id="162334at2"/>
<feature type="transmembrane region" description="Helical" evidence="5">
    <location>
        <begin position="172"/>
        <end position="193"/>
    </location>
</feature>
<feature type="transmembrane region" description="Helical" evidence="5">
    <location>
        <begin position="140"/>
        <end position="165"/>
    </location>
</feature>
<evidence type="ECO:0000256" key="2">
    <source>
        <dbReference type="ARBA" id="ARBA00022692"/>
    </source>
</evidence>
<evidence type="ECO:0000259" key="6">
    <source>
        <dbReference type="Pfam" id="PF01061"/>
    </source>
</evidence>
<feature type="transmembrane region" description="Helical" evidence="5">
    <location>
        <begin position="20"/>
        <end position="37"/>
    </location>
</feature>
<keyword evidence="4 5" id="KW-0472">Membrane</keyword>
<dbReference type="GO" id="GO:0140359">
    <property type="term" value="F:ABC-type transporter activity"/>
    <property type="evidence" value="ECO:0007669"/>
    <property type="project" value="InterPro"/>
</dbReference>
<sequence length="288" mass="32334">MIILCYRNLLLYFRNKSGVFFSLLAAIISFILYIAFLKDTIAGNWGRIPGHTAFLDLWLIGGTLGITAMTTTLSALSQKVEDHEKNTENDFILTGTSRFKLTFGYVLSAAIISYIMQIVVFVVMYVYFHFVDDLSIPLPKIVVLVGLMVLGSVVNALVSAVIMIFVHNRNTLNAIASLVGTVSGFLVGAYIPIGILPEFAQFLVKLTPGSYIASLYRQTLLNDDMIDLFPKLAQRNEFSEELGIQLKWDHLLNFNQSLIIIIGLFVLFLIIVLIVEYRISNKMNKLDY</sequence>
<feature type="transmembrane region" description="Helical" evidence="5">
    <location>
        <begin position="103"/>
        <end position="128"/>
    </location>
</feature>
<dbReference type="InterPro" id="IPR051784">
    <property type="entry name" value="Nod_factor_ABC_transporter"/>
</dbReference>
<evidence type="ECO:0000313" key="8">
    <source>
        <dbReference type="Proteomes" id="UP000199268"/>
    </source>
</evidence>
<keyword evidence="3 5" id="KW-1133">Transmembrane helix</keyword>
<dbReference type="InterPro" id="IPR013525">
    <property type="entry name" value="ABC2_TM"/>
</dbReference>
<dbReference type="PANTHER" id="PTHR43229:SF2">
    <property type="entry name" value="NODULATION PROTEIN J"/>
    <property type="match status" value="1"/>
</dbReference>
<keyword evidence="2 5" id="KW-0812">Transmembrane</keyword>
<proteinExistence type="predicted"/>
<dbReference type="PANTHER" id="PTHR43229">
    <property type="entry name" value="NODULATION PROTEIN J"/>
    <property type="match status" value="1"/>
</dbReference>
<dbReference type="EMBL" id="FMAO01000001">
    <property type="protein sequence ID" value="SCB73218.1"/>
    <property type="molecule type" value="Genomic_DNA"/>
</dbReference>
<dbReference type="Proteomes" id="UP000199268">
    <property type="component" value="Unassembled WGS sequence"/>
</dbReference>
<dbReference type="RefSeq" id="WP_092461160.1">
    <property type="nucleotide sequence ID" value="NZ_BJEE01000002.1"/>
</dbReference>
<accession>A0A1C3YT60</accession>
<gene>
    <name evidence="7" type="ORF">GA0061074_101113</name>
</gene>